<evidence type="ECO:0000259" key="8">
    <source>
        <dbReference type="PROSITE" id="PS50928"/>
    </source>
</evidence>
<dbReference type="SUPFAM" id="SSF161098">
    <property type="entry name" value="MetI-like"/>
    <property type="match status" value="1"/>
</dbReference>
<reference evidence="10" key="1">
    <citation type="journal article" date="2019" name="Int. J. Syst. Evol. Microbiol.">
        <title>The Global Catalogue of Microorganisms (GCM) 10K type strain sequencing project: providing services to taxonomists for standard genome sequencing and annotation.</title>
        <authorList>
            <consortium name="The Broad Institute Genomics Platform"/>
            <consortium name="The Broad Institute Genome Sequencing Center for Infectious Disease"/>
            <person name="Wu L."/>
            <person name="Ma J."/>
        </authorList>
    </citation>
    <scope>NUCLEOTIDE SEQUENCE [LARGE SCALE GENOMIC DNA]</scope>
    <source>
        <strain evidence="10">NBRC 106348</strain>
    </source>
</reference>
<feature type="transmembrane region" description="Helical" evidence="7">
    <location>
        <begin position="86"/>
        <end position="109"/>
    </location>
</feature>
<name>A0ABQ6I1A8_9MICO</name>
<evidence type="ECO:0000256" key="6">
    <source>
        <dbReference type="ARBA" id="ARBA00023136"/>
    </source>
</evidence>
<feature type="transmembrane region" description="Helical" evidence="7">
    <location>
        <begin position="146"/>
        <end position="164"/>
    </location>
</feature>
<comment type="similarity">
    <text evidence="7">Belongs to the binding-protein-dependent transport system permease family.</text>
</comment>
<dbReference type="CDD" id="cd06261">
    <property type="entry name" value="TM_PBP2"/>
    <property type="match status" value="1"/>
</dbReference>
<dbReference type="Proteomes" id="UP001157091">
    <property type="component" value="Unassembled WGS sequence"/>
</dbReference>
<evidence type="ECO:0000313" key="10">
    <source>
        <dbReference type="Proteomes" id="UP001157091"/>
    </source>
</evidence>
<keyword evidence="5 7" id="KW-1133">Transmembrane helix</keyword>
<keyword evidence="6 7" id="KW-0472">Membrane</keyword>
<keyword evidence="4 7" id="KW-0812">Transmembrane</keyword>
<feature type="transmembrane region" description="Helical" evidence="7">
    <location>
        <begin position="21"/>
        <end position="43"/>
    </location>
</feature>
<evidence type="ECO:0000256" key="4">
    <source>
        <dbReference type="ARBA" id="ARBA00022692"/>
    </source>
</evidence>
<feature type="domain" description="ABC transmembrane type-1" evidence="8">
    <location>
        <begin position="82"/>
        <end position="271"/>
    </location>
</feature>
<evidence type="ECO:0000256" key="2">
    <source>
        <dbReference type="ARBA" id="ARBA00022448"/>
    </source>
</evidence>
<dbReference type="Pfam" id="PF00528">
    <property type="entry name" value="BPD_transp_1"/>
    <property type="match status" value="1"/>
</dbReference>
<dbReference type="PROSITE" id="PS50928">
    <property type="entry name" value="ABC_TM1"/>
    <property type="match status" value="1"/>
</dbReference>
<sequence length="280" mass="29598">MVLDETAGTVRRTHRLRNADPLLVLAVLVLAVIAVFVVAPGAVSPHDPLSAVGQSLQPPSGRFLFGTDYLGRDIFSRVVYGTRTTLLGSLVAVTCGLVVGSVLGLVAAYFGGVVDVVVGRLVDVLLSIPGLLLSMVIVVALGFGTLNAAVAVGASSVALFARLMRSEVLTVRELGFVESSRHIGASTTRILLRHILPNSYSSVLSLVVLQFGASILWISSLSFLGYGAPPPQPEWGLLIAEGRDYIVSSPWLVVLPGAVIVAMVLSITKVSRTVRRRYES</sequence>
<dbReference type="InterPro" id="IPR000515">
    <property type="entry name" value="MetI-like"/>
</dbReference>
<keyword evidence="2 7" id="KW-0813">Transport</keyword>
<feature type="transmembrane region" description="Helical" evidence="7">
    <location>
        <begin position="245"/>
        <end position="267"/>
    </location>
</feature>
<evidence type="ECO:0000256" key="3">
    <source>
        <dbReference type="ARBA" id="ARBA00022475"/>
    </source>
</evidence>
<dbReference type="RefSeq" id="WP_284293242.1">
    <property type="nucleotide sequence ID" value="NZ_BSUK01000001.1"/>
</dbReference>
<gene>
    <name evidence="9" type="ORF">GCM10025864_21990</name>
</gene>
<keyword evidence="3" id="KW-1003">Cell membrane</keyword>
<keyword evidence="10" id="KW-1185">Reference proteome</keyword>
<feature type="transmembrane region" description="Helical" evidence="7">
    <location>
        <begin position="121"/>
        <end position="140"/>
    </location>
</feature>
<evidence type="ECO:0000256" key="5">
    <source>
        <dbReference type="ARBA" id="ARBA00022989"/>
    </source>
</evidence>
<accession>A0ABQ6I1A8</accession>
<evidence type="ECO:0000256" key="1">
    <source>
        <dbReference type="ARBA" id="ARBA00004651"/>
    </source>
</evidence>
<proteinExistence type="inferred from homology"/>
<dbReference type="EMBL" id="BSUK01000001">
    <property type="protein sequence ID" value="GMA24440.1"/>
    <property type="molecule type" value="Genomic_DNA"/>
</dbReference>
<comment type="caution">
    <text evidence="9">The sequence shown here is derived from an EMBL/GenBank/DDBJ whole genome shotgun (WGS) entry which is preliminary data.</text>
</comment>
<dbReference type="PANTHER" id="PTHR43386:SF1">
    <property type="entry name" value="D,D-DIPEPTIDE TRANSPORT SYSTEM PERMEASE PROTEIN DDPC-RELATED"/>
    <property type="match status" value="1"/>
</dbReference>
<organism evidence="9 10">
    <name type="scientific">Luteimicrobium album</name>
    <dbReference type="NCBI Taxonomy" id="1054550"/>
    <lineage>
        <taxon>Bacteria</taxon>
        <taxon>Bacillati</taxon>
        <taxon>Actinomycetota</taxon>
        <taxon>Actinomycetes</taxon>
        <taxon>Micrococcales</taxon>
        <taxon>Luteimicrobium</taxon>
    </lineage>
</organism>
<protein>
    <submittedName>
        <fullName evidence="9">ABC transporter permease</fullName>
    </submittedName>
</protein>
<dbReference type="InterPro" id="IPR035906">
    <property type="entry name" value="MetI-like_sf"/>
</dbReference>
<comment type="subcellular location">
    <subcellularLocation>
        <location evidence="1 7">Cell membrane</location>
        <topology evidence="1 7">Multi-pass membrane protein</topology>
    </subcellularLocation>
</comment>
<dbReference type="Gene3D" id="1.10.3720.10">
    <property type="entry name" value="MetI-like"/>
    <property type="match status" value="1"/>
</dbReference>
<evidence type="ECO:0000256" key="7">
    <source>
        <dbReference type="RuleBase" id="RU363032"/>
    </source>
</evidence>
<dbReference type="InterPro" id="IPR050366">
    <property type="entry name" value="BP-dependent_transpt_permease"/>
</dbReference>
<feature type="transmembrane region" description="Helical" evidence="7">
    <location>
        <begin position="203"/>
        <end position="225"/>
    </location>
</feature>
<dbReference type="PANTHER" id="PTHR43386">
    <property type="entry name" value="OLIGOPEPTIDE TRANSPORT SYSTEM PERMEASE PROTEIN APPC"/>
    <property type="match status" value="1"/>
</dbReference>
<evidence type="ECO:0000313" key="9">
    <source>
        <dbReference type="EMBL" id="GMA24440.1"/>
    </source>
</evidence>